<accession>A0ACC8X9I7</accession>
<name>A0ACC8X9I7_9FIRM</name>
<dbReference type="Proteomes" id="UP000188637">
    <property type="component" value="Unassembled WGS sequence"/>
</dbReference>
<evidence type="ECO:0000313" key="2">
    <source>
        <dbReference type="Proteomes" id="UP000188637"/>
    </source>
</evidence>
<protein>
    <submittedName>
        <fullName evidence="1">LysR family transcriptional regulator</fullName>
    </submittedName>
</protein>
<proteinExistence type="predicted"/>
<gene>
    <name evidence="1" type="ORF">AN640_00475</name>
</gene>
<keyword evidence="2" id="KW-1185">Reference proteome</keyword>
<evidence type="ECO:0000313" key="1">
    <source>
        <dbReference type="EMBL" id="ONI38642.1"/>
    </source>
</evidence>
<sequence length="312" mass="35459">MNNKDLLYIKTIAEEKSLSKAAKKLYLSQPSLSQVVKKLEDNLATSLFKRTSTGLVLTPAGEKYYIFALQTLKMYDEFLTEISYLDELKKGNINIGITNHLAAAILPHILPKFKVLYPEMDIVIKEKNSIELEKALLSGEIDFSIMHAPQSKHSLQIYYEPLSKDPFLLAIDKDNEILNQAKMSSGPYPVLDIKLCKDQKFILMDKDQRIRQIADNIFAKVAFVPNIVLTLKNFETAKRLASQGLGIAFIPQSYVTIYGSEFTPAYVQIEEQYDPYWVTCIATVKDRFLSKADKIFINMAKEYCLTSLVSKS</sequence>
<dbReference type="EMBL" id="LJHD01000284">
    <property type="protein sequence ID" value="ONI38642.1"/>
    <property type="molecule type" value="Genomic_DNA"/>
</dbReference>
<comment type="caution">
    <text evidence="1">The sequence shown here is derived from an EMBL/GenBank/DDBJ whole genome shotgun (WGS) entry which is preliminary data.</text>
</comment>
<reference evidence="1" key="1">
    <citation type="submission" date="2016-08" db="EMBL/GenBank/DDBJ databases">
        <authorList>
            <person name="Ngugi D.K."/>
            <person name="Miyake S."/>
            <person name="Stingl U."/>
        </authorList>
    </citation>
    <scope>NUCLEOTIDE SEQUENCE</scope>
    <source>
        <strain evidence="1">SCG-D08WGA-EpuloA1</strain>
    </source>
</reference>
<organism evidence="1 2">
    <name type="scientific">Candidatus Epulonipiscium fishelsonii</name>
    <dbReference type="NCBI Taxonomy" id="77094"/>
    <lineage>
        <taxon>Bacteria</taxon>
        <taxon>Bacillati</taxon>
        <taxon>Bacillota</taxon>
        <taxon>Clostridia</taxon>
        <taxon>Lachnospirales</taxon>
        <taxon>Lachnospiraceae</taxon>
        <taxon>Candidatus Epulonipiscium</taxon>
    </lineage>
</organism>